<dbReference type="Pfam" id="PF00450">
    <property type="entry name" value="Peptidase_S10"/>
    <property type="match status" value="1"/>
</dbReference>
<protein>
    <recommendedName>
        <fullName evidence="4">Peptidase</fullName>
    </recommendedName>
</protein>
<evidence type="ECO:0008006" key="4">
    <source>
        <dbReference type="Google" id="ProtNLM"/>
    </source>
</evidence>
<evidence type="ECO:0000313" key="3">
    <source>
        <dbReference type="Proteomes" id="UP001432027"/>
    </source>
</evidence>
<dbReference type="Proteomes" id="UP001432027">
    <property type="component" value="Unassembled WGS sequence"/>
</dbReference>
<dbReference type="PANTHER" id="PTHR11802:SF418">
    <property type="entry name" value="SERINE CARBOXYPEPTIDASE CTSA-1.1"/>
    <property type="match status" value="1"/>
</dbReference>
<keyword evidence="3" id="KW-1185">Reference proteome</keyword>
<dbReference type="GO" id="GO:0004185">
    <property type="term" value="F:serine-type carboxypeptidase activity"/>
    <property type="evidence" value="ECO:0007669"/>
    <property type="project" value="InterPro"/>
</dbReference>
<sequence length="102" mass="11391">LCEAIRSDPLESPLVVWFNGGPGASSFIGFLLENGPYILDANTDTLRYNDFSWNQVNANVLYLESPSGSGFSHSDHQILDDNMTAELNMKVLEEFKTRLTPH</sequence>
<reference evidence="2" key="1">
    <citation type="submission" date="2023-10" db="EMBL/GenBank/DDBJ databases">
        <title>Genome assembly of Pristionchus species.</title>
        <authorList>
            <person name="Yoshida K."/>
            <person name="Sommer R.J."/>
        </authorList>
    </citation>
    <scope>NUCLEOTIDE SEQUENCE</scope>
    <source>
        <strain evidence="2">RS0144</strain>
    </source>
</reference>
<dbReference type="AlphaFoldDB" id="A0AAV5SKF1"/>
<dbReference type="InterPro" id="IPR001563">
    <property type="entry name" value="Peptidase_S10"/>
</dbReference>
<dbReference type="Gene3D" id="3.40.50.1820">
    <property type="entry name" value="alpha/beta hydrolase"/>
    <property type="match status" value="1"/>
</dbReference>
<evidence type="ECO:0000313" key="2">
    <source>
        <dbReference type="EMBL" id="GMS82990.1"/>
    </source>
</evidence>
<evidence type="ECO:0000256" key="1">
    <source>
        <dbReference type="ARBA" id="ARBA00009431"/>
    </source>
</evidence>
<organism evidence="2 3">
    <name type="scientific">Pristionchus entomophagus</name>
    <dbReference type="NCBI Taxonomy" id="358040"/>
    <lineage>
        <taxon>Eukaryota</taxon>
        <taxon>Metazoa</taxon>
        <taxon>Ecdysozoa</taxon>
        <taxon>Nematoda</taxon>
        <taxon>Chromadorea</taxon>
        <taxon>Rhabditida</taxon>
        <taxon>Rhabditina</taxon>
        <taxon>Diplogasteromorpha</taxon>
        <taxon>Diplogasteroidea</taxon>
        <taxon>Neodiplogasteridae</taxon>
        <taxon>Pristionchus</taxon>
    </lineage>
</organism>
<dbReference type="InterPro" id="IPR029058">
    <property type="entry name" value="AB_hydrolase_fold"/>
</dbReference>
<proteinExistence type="inferred from homology"/>
<dbReference type="SUPFAM" id="SSF53474">
    <property type="entry name" value="alpha/beta-Hydrolases"/>
    <property type="match status" value="1"/>
</dbReference>
<feature type="non-terminal residue" evidence="2">
    <location>
        <position position="1"/>
    </location>
</feature>
<comment type="similarity">
    <text evidence="1">Belongs to the peptidase S10 family.</text>
</comment>
<dbReference type="PANTHER" id="PTHR11802">
    <property type="entry name" value="SERINE PROTEASE FAMILY S10 SERINE CARBOXYPEPTIDASE"/>
    <property type="match status" value="1"/>
</dbReference>
<comment type="caution">
    <text evidence="2">The sequence shown here is derived from an EMBL/GenBank/DDBJ whole genome shotgun (WGS) entry which is preliminary data.</text>
</comment>
<name>A0AAV5SKF1_9BILA</name>
<accession>A0AAV5SKF1</accession>
<dbReference type="GO" id="GO:0006508">
    <property type="term" value="P:proteolysis"/>
    <property type="evidence" value="ECO:0007669"/>
    <property type="project" value="InterPro"/>
</dbReference>
<gene>
    <name evidence="2" type="ORF">PENTCL1PPCAC_5165</name>
</gene>
<dbReference type="EMBL" id="BTSX01000002">
    <property type="protein sequence ID" value="GMS82990.1"/>
    <property type="molecule type" value="Genomic_DNA"/>
</dbReference>